<evidence type="ECO:0000313" key="2">
    <source>
        <dbReference type="EMBL" id="CVK16484.1"/>
    </source>
</evidence>
<keyword evidence="3" id="KW-1185">Reference proteome</keyword>
<feature type="region of interest" description="Disordered" evidence="1">
    <location>
        <begin position="27"/>
        <end position="53"/>
    </location>
</feature>
<evidence type="ECO:0008006" key="4">
    <source>
        <dbReference type="Google" id="ProtNLM"/>
    </source>
</evidence>
<evidence type="ECO:0000256" key="1">
    <source>
        <dbReference type="SAM" id="MobiDB-lite"/>
    </source>
</evidence>
<protein>
    <recommendedName>
        <fullName evidence="4">YceI-like domain-containing protein</fullName>
    </recommendedName>
</protein>
<gene>
    <name evidence="2" type="ORF">Ga0061079_10788</name>
</gene>
<dbReference type="STRING" id="1586267.GCA_001418685_01340"/>
<proteinExistence type="predicted"/>
<evidence type="ECO:0000313" key="3">
    <source>
        <dbReference type="Proteomes" id="UP000182761"/>
    </source>
</evidence>
<dbReference type="EMBL" id="FCOR01000007">
    <property type="protein sequence ID" value="CVK16484.1"/>
    <property type="molecule type" value="Genomic_DNA"/>
</dbReference>
<feature type="compositionally biased region" description="Polar residues" evidence="1">
    <location>
        <begin position="35"/>
        <end position="46"/>
    </location>
</feature>
<dbReference type="PROSITE" id="PS51257">
    <property type="entry name" value="PROKAR_LIPOPROTEIN"/>
    <property type="match status" value="1"/>
</dbReference>
<reference evidence="2 3" key="1">
    <citation type="submission" date="2016-01" db="EMBL/GenBank/DDBJ databases">
        <authorList>
            <person name="McClelland M."/>
            <person name="Jain A."/>
            <person name="Saraogi P."/>
            <person name="Mendelson R."/>
            <person name="Westerman R."/>
            <person name="SanMiguel P."/>
            <person name="Csonka L."/>
        </authorList>
    </citation>
    <scope>NUCLEOTIDE SEQUENCE [LARGE SCALE GENOMIC DNA]</scope>
    <source>
        <strain evidence="2 3">R-53146</strain>
    </source>
</reference>
<dbReference type="AlphaFoldDB" id="A0A0X3AQ37"/>
<accession>A0A0X3AQ37</accession>
<dbReference type="Gene3D" id="2.40.128.110">
    <property type="entry name" value="Lipid/polyisoprenoid-binding, YceI-like"/>
    <property type="match status" value="1"/>
</dbReference>
<dbReference type="Proteomes" id="UP000182761">
    <property type="component" value="Unassembled WGS sequence"/>
</dbReference>
<sequence length="211" mass="23625">MLYNKFNSIFLSILLLMFSCGDDKSSKSTNSSSDVGQTTESSIKNNNPKEKESGLKKELLWTAYKTPNKIPVNGSFKNLSLTNTKEDKPLEESLEGAKFYIDGTTVTSGDSSRDGTLTLFFFKRLASSEIYGSFGKFENNKVMITITLNGKTISKEFSYKLEKNIITIQGSIDLLKDFDSQRAFTSLHRACFDLHEGKTWTEVDLTAIISK</sequence>
<organism evidence="2 3">
    <name type="scientific">Apibacter mensalis</name>
    <dbReference type="NCBI Taxonomy" id="1586267"/>
    <lineage>
        <taxon>Bacteria</taxon>
        <taxon>Pseudomonadati</taxon>
        <taxon>Bacteroidota</taxon>
        <taxon>Flavobacteriia</taxon>
        <taxon>Flavobacteriales</taxon>
        <taxon>Weeksellaceae</taxon>
        <taxon>Apibacter</taxon>
    </lineage>
</organism>
<dbReference type="InterPro" id="IPR036761">
    <property type="entry name" value="TTHA0802/YceI-like_sf"/>
</dbReference>
<name>A0A0X3AQ37_9FLAO</name>